<evidence type="ECO:0000256" key="2">
    <source>
        <dbReference type="SAM" id="Phobius"/>
    </source>
</evidence>
<reference evidence="3" key="2">
    <citation type="submission" date="2017-05" db="UniProtKB">
        <authorList>
            <consortium name="EnsemblMetazoa"/>
        </authorList>
    </citation>
    <scope>IDENTIFICATION</scope>
</reference>
<keyword evidence="2" id="KW-1133">Transmembrane helix</keyword>
<proteinExistence type="predicted"/>
<feature type="compositionally biased region" description="Basic and acidic residues" evidence="1">
    <location>
        <begin position="61"/>
        <end position="74"/>
    </location>
</feature>
<name>A0A1X7VXW5_AMPQE</name>
<evidence type="ECO:0000313" key="3">
    <source>
        <dbReference type="EnsemblMetazoa" id="Aqu2.1.44269_001"/>
    </source>
</evidence>
<dbReference type="Gene3D" id="3.40.140.10">
    <property type="entry name" value="Cytidine Deaminase, domain 2"/>
    <property type="match status" value="1"/>
</dbReference>
<evidence type="ECO:0000313" key="4">
    <source>
        <dbReference type="Proteomes" id="UP000007879"/>
    </source>
</evidence>
<dbReference type="GO" id="GO:0008270">
    <property type="term" value="F:zinc ion binding"/>
    <property type="evidence" value="ECO:0007669"/>
    <property type="project" value="InterPro"/>
</dbReference>
<dbReference type="GO" id="GO:0016787">
    <property type="term" value="F:hydrolase activity"/>
    <property type="evidence" value="ECO:0007669"/>
    <property type="project" value="InterPro"/>
</dbReference>
<dbReference type="PROSITE" id="PS00903">
    <property type="entry name" value="CYT_DCMP_DEAMINASES_1"/>
    <property type="match status" value="1"/>
</dbReference>
<keyword evidence="4" id="KW-1185">Reference proteome</keyword>
<dbReference type="AlphaFoldDB" id="A0A1X7VXW5"/>
<dbReference type="Pfam" id="PF18767">
    <property type="entry name" value="AID"/>
    <property type="match status" value="1"/>
</dbReference>
<feature type="transmembrane region" description="Helical" evidence="2">
    <location>
        <begin position="20"/>
        <end position="45"/>
    </location>
</feature>
<protein>
    <recommendedName>
        <fullName evidence="5">CMP/dCMP-type deaminase domain-containing protein</fullName>
    </recommendedName>
</protein>
<feature type="compositionally biased region" description="Low complexity" evidence="1">
    <location>
        <begin position="49"/>
        <end position="59"/>
    </location>
</feature>
<sequence>MSSLTAAPVSNSVEAANNSVIVFVTVFVTLFFVAASGTFCCVCVCNGSSSPGAGSSPPSNDTKKKDEKTDQEIKEKKEVQIDLQALHYYIFQSNPKYISTIELSGQYLSESEAAKRAAKENGTLLRTNNGKVYISTPGGTHAEIQFISDNQNPKTVTDLWIKNSPCASCSQSLIQYFKDCPKKPTIYIGRIWHLNDSFDDQGLIDIIEAGFTLSVWGELNALLYGSGDTTTASYLNKLKK</sequence>
<keyword evidence="2" id="KW-0472">Membrane</keyword>
<evidence type="ECO:0008006" key="5">
    <source>
        <dbReference type="Google" id="ProtNLM"/>
    </source>
</evidence>
<accession>A0A1X7VXW5</accession>
<keyword evidence="2" id="KW-0812">Transmembrane</keyword>
<dbReference type="KEGG" id="aqu:109580384"/>
<dbReference type="EnsemblMetazoa" id="XM_019993480.1">
    <property type="protein sequence ID" value="XP_019849039.1"/>
    <property type="gene ID" value="LOC109580384"/>
</dbReference>
<reference evidence="4" key="1">
    <citation type="journal article" date="2010" name="Nature">
        <title>The Amphimedon queenslandica genome and the evolution of animal complexity.</title>
        <authorList>
            <person name="Srivastava M."/>
            <person name="Simakov O."/>
            <person name="Chapman J."/>
            <person name="Fahey B."/>
            <person name="Gauthier M.E."/>
            <person name="Mitros T."/>
            <person name="Richards G.S."/>
            <person name="Conaco C."/>
            <person name="Dacre M."/>
            <person name="Hellsten U."/>
            <person name="Larroux C."/>
            <person name="Putnam N.H."/>
            <person name="Stanke M."/>
            <person name="Adamska M."/>
            <person name="Darling A."/>
            <person name="Degnan S.M."/>
            <person name="Oakley T.H."/>
            <person name="Plachetzki D.C."/>
            <person name="Zhai Y."/>
            <person name="Adamski M."/>
            <person name="Calcino A."/>
            <person name="Cummins S.F."/>
            <person name="Goodstein D.M."/>
            <person name="Harris C."/>
            <person name="Jackson D.J."/>
            <person name="Leys S.P."/>
            <person name="Shu S."/>
            <person name="Woodcroft B.J."/>
            <person name="Vervoort M."/>
            <person name="Kosik K.S."/>
            <person name="Manning G."/>
            <person name="Degnan B.M."/>
            <person name="Rokhsar D.S."/>
        </authorList>
    </citation>
    <scope>NUCLEOTIDE SEQUENCE [LARGE SCALE GENOMIC DNA]</scope>
</reference>
<feature type="region of interest" description="Disordered" evidence="1">
    <location>
        <begin position="49"/>
        <end position="74"/>
    </location>
</feature>
<organism evidence="3">
    <name type="scientific">Amphimedon queenslandica</name>
    <name type="common">Sponge</name>
    <dbReference type="NCBI Taxonomy" id="400682"/>
    <lineage>
        <taxon>Eukaryota</taxon>
        <taxon>Metazoa</taxon>
        <taxon>Porifera</taxon>
        <taxon>Demospongiae</taxon>
        <taxon>Heteroscleromorpha</taxon>
        <taxon>Haplosclerida</taxon>
        <taxon>Niphatidae</taxon>
        <taxon>Amphimedon</taxon>
    </lineage>
</organism>
<dbReference type="Proteomes" id="UP000007879">
    <property type="component" value="Unassembled WGS sequence"/>
</dbReference>
<dbReference type="EnsemblMetazoa" id="Aqu2.1.44269_001">
    <property type="protein sequence ID" value="Aqu2.1.44269_001"/>
    <property type="gene ID" value="Aqu2.1.44269"/>
</dbReference>
<gene>
    <name evidence="3" type="primary">109580384</name>
</gene>
<evidence type="ECO:0000256" key="1">
    <source>
        <dbReference type="SAM" id="MobiDB-lite"/>
    </source>
</evidence>
<dbReference type="InParanoid" id="A0A1X7VXW5"/>
<dbReference type="InterPro" id="IPR016192">
    <property type="entry name" value="APOBEC/CMP_deaminase_Zn-bd"/>
</dbReference>